<sequence length="96" mass="9393">MLMAGVYLLPTTVLMLLVSPLAGGLVRTTSAATMVAAGSVAAAILASETVGGTGVPTGHAYQTSFAISAVAGGLAALSAAWFGWRNRSRAASPSAA</sequence>
<keyword evidence="1" id="KW-1133">Transmembrane helix</keyword>
<dbReference type="RefSeq" id="WP_067916696.1">
    <property type="nucleotide sequence ID" value="NZ_BSRZ01000003.1"/>
</dbReference>
<keyword evidence="3" id="KW-1185">Reference proteome</keyword>
<keyword evidence="1" id="KW-0812">Transmembrane</keyword>
<comment type="caution">
    <text evidence="2">The sequence shown here is derived from an EMBL/GenBank/DDBJ whole genome shotgun (WGS) entry which is preliminary data.</text>
</comment>
<accession>A0A9W6PVP9</accession>
<evidence type="ECO:0000313" key="3">
    <source>
        <dbReference type="Proteomes" id="UP001165124"/>
    </source>
</evidence>
<reference evidence="2" key="1">
    <citation type="submission" date="2023-02" db="EMBL/GenBank/DDBJ databases">
        <title>Actinomadura rubrobrunea NBRC 14622.</title>
        <authorList>
            <person name="Ichikawa N."/>
            <person name="Sato H."/>
            <person name="Tonouchi N."/>
        </authorList>
    </citation>
    <scope>NUCLEOTIDE SEQUENCE</scope>
    <source>
        <strain evidence="2">NBRC 14622</strain>
    </source>
</reference>
<proteinExistence type="predicted"/>
<evidence type="ECO:0000256" key="1">
    <source>
        <dbReference type="SAM" id="Phobius"/>
    </source>
</evidence>
<dbReference type="EMBL" id="BSRZ01000003">
    <property type="protein sequence ID" value="GLW63788.1"/>
    <property type="molecule type" value="Genomic_DNA"/>
</dbReference>
<dbReference type="Proteomes" id="UP001165124">
    <property type="component" value="Unassembled WGS sequence"/>
</dbReference>
<keyword evidence="1" id="KW-0472">Membrane</keyword>
<organism evidence="2 3">
    <name type="scientific">Actinomadura rubrobrunea</name>
    <dbReference type="NCBI Taxonomy" id="115335"/>
    <lineage>
        <taxon>Bacteria</taxon>
        <taxon>Bacillati</taxon>
        <taxon>Actinomycetota</taxon>
        <taxon>Actinomycetes</taxon>
        <taxon>Streptosporangiales</taxon>
        <taxon>Thermomonosporaceae</taxon>
        <taxon>Actinomadura</taxon>
    </lineage>
</organism>
<protein>
    <submittedName>
        <fullName evidence="2">Uncharacterized protein</fullName>
    </submittedName>
</protein>
<dbReference type="AlphaFoldDB" id="A0A9W6PVP9"/>
<feature type="transmembrane region" description="Helical" evidence="1">
    <location>
        <begin position="61"/>
        <end position="84"/>
    </location>
</feature>
<evidence type="ECO:0000313" key="2">
    <source>
        <dbReference type="EMBL" id="GLW63788.1"/>
    </source>
</evidence>
<gene>
    <name evidence="2" type="ORF">Arub01_20320</name>
</gene>
<name>A0A9W6PVP9_9ACTN</name>